<reference evidence="2" key="1">
    <citation type="submission" date="2019-07" db="EMBL/GenBank/DDBJ databases">
        <title>Annotation for the trematode Paragonimus miyazaki's.</title>
        <authorList>
            <person name="Choi Y.-J."/>
        </authorList>
    </citation>
    <scope>NUCLEOTIDE SEQUENCE</scope>
    <source>
        <strain evidence="2">Japan</strain>
    </source>
</reference>
<organism evidence="2 3">
    <name type="scientific">Paragonimus skrjabini miyazakii</name>
    <dbReference type="NCBI Taxonomy" id="59628"/>
    <lineage>
        <taxon>Eukaryota</taxon>
        <taxon>Metazoa</taxon>
        <taxon>Spiralia</taxon>
        <taxon>Lophotrochozoa</taxon>
        <taxon>Platyhelminthes</taxon>
        <taxon>Trematoda</taxon>
        <taxon>Digenea</taxon>
        <taxon>Plagiorchiida</taxon>
        <taxon>Troglotremata</taxon>
        <taxon>Troglotrematidae</taxon>
        <taxon>Paragonimus</taxon>
    </lineage>
</organism>
<protein>
    <submittedName>
        <fullName evidence="2">Uncharacterized protein</fullName>
    </submittedName>
</protein>
<feature type="region of interest" description="Disordered" evidence="1">
    <location>
        <begin position="351"/>
        <end position="374"/>
    </location>
</feature>
<evidence type="ECO:0000313" key="3">
    <source>
        <dbReference type="Proteomes" id="UP000822476"/>
    </source>
</evidence>
<dbReference type="EMBL" id="JTDE01021829">
    <property type="protein sequence ID" value="KAF7232409.1"/>
    <property type="molecule type" value="Genomic_DNA"/>
</dbReference>
<dbReference type="AlphaFoldDB" id="A0A8S9Y926"/>
<dbReference type="OrthoDB" id="6284264at2759"/>
<feature type="region of interest" description="Disordered" evidence="1">
    <location>
        <begin position="165"/>
        <end position="185"/>
    </location>
</feature>
<feature type="non-terminal residue" evidence="2">
    <location>
        <position position="1"/>
    </location>
</feature>
<dbReference type="Proteomes" id="UP000822476">
    <property type="component" value="Unassembled WGS sequence"/>
</dbReference>
<sequence>NFERQFRLSAESVELQDQNWAHLVDDADTVLWSTHFSKALDEAHCWSSRQHQITGTELANVLCDSTENETASKAVDESVLSVRLLDCPVYRIQLAGHRFFVRTFSMPANRELSAYEGGTWSHLSLDVDVHGATSHSPILVHYHTLIKECDNKETDDDLHHVVRPAASSVSPSGTPAPRSVQSDYRRSSLVKINTSPVMTSSPICAIALGHNQINPSQSSTITYPTQRSPVSRVAELAPIERDRQSQSNDSIFDNVNPTVTYHHHHWPLKTHPSPFKFTCKSALSVNPFEKQSNDPLDIEFSTQNRHVHADNNLELDQSAVPHNHHLHHYHHRHHHPDPAHDLHLHYHVHHHHRRHLQDAKTPQPNHRLCLNDNENLPASRSAVTSESVRTRPLAVSQVSSSEMVRPSLADSYIQSAKCPPSTTSFLMSGRSLIESCELISNTGVTIVADRHSFQRKLPACDTTSPVLHVNSAYCVAKSPVNTVSPYTSEAVAFPTGSTNQFADLVSCSNSLSTTETRLTTTKQEHGERVMLLQNLLPPEAVEQIRQIWHDIFSRKTLSARHHTTGSTPITTATVTSSNSAISDGQLREHFARRVRQVVRQYLGPNALINTSQLVRQLPSVATTAAPLTTQPATSLKDATRPGITPSTLATQSSGSAIPLAARTRRDQTTDTKTVNYPVVSVLSNTAQLNATTQESQWVFAPIRSNDSDTSDAQGPKVLIASPSIILPVTTNVPDYRALRSTESLEPAVVPRLETCDSMWQKQQRQQQPPPNMCIADLNASRRASGNSQCCMLEWLLSEEADLGLLPASFYESKYNTTNTLSSSATTTSSGHSSAEPTESVMFTNLSHCSPSPYVPKYGCTTPNSSVQDNPTLTTVNLKQPLSIQLPYSGSLPTIPTTTDVVNSFYSSVLVSPVTPTSSTGMSQPLLCSPTTTIVYTPYPLHGHEHEPDRSTVLLRSSSMHNPVTSTITAAVATCVRTPVSMGSSPTYASLKTGSLLVNSVPNGGRCYPSRGGNPVVHQRRGRVGNVIAVSSQRKLPIHLAD</sequence>
<evidence type="ECO:0000256" key="1">
    <source>
        <dbReference type="SAM" id="MobiDB-lite"/>
    </source>
</evidence>
<proteinExistence type="predicted"/>
<name>A0A8S9Y926_9TREM</name>
<comment type="caution">
    <text evidence="2">The sequence shown here is derived from an EMBL/GenBank/DDBJ whole genome shotgun (WGS) entry which is preliminary data.</text>
</comment>
<accession>A0A8S9Y926</accession>
<keyword evidence="3" id="KW-1185">Reference proteome</keyword>
<gene>
    <name evidence="2" type="ORF">EG68_09962</name>
</gene>
<evidence type="ECO:0000313" key="2">
    <source>
        <dbReference type="EMBL" id="KAF7232409.1"/>
    </source>
</evidence>